<name>A0ACC2KTH9_PERAE</name>
<organism evidence="1 2">
    <name type="scientific">Persea americana</name>
    <name type="common">Avocado</name>
    <dbReference type="NCBI Taxonomy" id="3435"/>
    <lineage>
        <taxon>Eukaryota</taxon>
        <taxon>Viridiplantae</taxon>
        <taxon>Streptophyta</taxon>
        <taxon>Embryophyta</taxon>
        <taxon>Tracheophyta</taxon>
        <taxon>Spermatophyta</taxon>
        <taxon>Magnoliopsida</taxon>
        <taxon>Magnoliidae</taxon>
        <taxon>Laurales</taxon>
        <taxon>Lauraceae</taxon>
        <taxon>Persea</taxon>
    </lineage>
</organism>
<dbReference type="Proteomes" id="UP001234297">
    <property type="component" value="Chromosome 11"/>
</dbReference>
<comment type="caution">
    <text evidence="1">The sequence shown here is derived from an EMBL/GenBank/DDBJ whole genome shotgun (WGS) entry which is preliminary data.</text>
</comment>
<protein>
    <submittedName>
        <fullName evidence="1">Uncharacterized protein</fullName>
    </submittedName>
</protein>
<gene>
    <name evidence="1" type="ORF">MRB53_033022</name>
</gene>
<accession>A0ACC2KTH9</accession>
<reference evidence="1 2" key="1">
    <citation type="journal article" date="2022" name="Hortic Res">
        <title>A haplotype resolved chromosomal level avocado genome allows analysis of novel avocado genes.</title>
        <authorList>
            <person name="Nath O."/>
            <person name="Fletcher S.J."/>
            <person name="Hayward A."/>
            <person name="Shaw L.M."/>
            <person name="Masouleh A.K."/>
            <person name="Furtado A."/>
            <person name="Henry R.J."/>
            <person name="Mitter N."/>
        </authorList>
    </citation>
    <scope>NUCLEOTIDE SEQUENCE [LARGE SCALE GENOMIC DNA]</scope>
    <source>
        <strain evidence="2">cv. Hass</strain>
    </source>
</reference>
<proteinExistence type="predicted"/>
<dbReference type="EMBL" id="CM056819">
    <property type="protein sequence ID" value="KAJ8624492.1"/>
    <property type="molecule type" value="Genomic_DNA"/>
</dbReference>
<keyword evidence="2" id="KW-1185">Reference proteome</keyword>
<evidence type="ECO:0000313" key="1">
    <source>
        <dbReference type="EMBL" id="KAJ8624492.1"/>
    </source>
</evidence>
<sequence>MDLNCGDDDDVSCVVDFIYSDELYGAREFPTLAKLIIVDFRTIVSSNAGPHWHNLRRGLPNGTINLLYISVHAPLQESSMA</sequence>
<evidence type="ECO:0000313" key="2">
    <source>
        <dbReference type="Proteomes" id="UP001234297"/>
    </source>
</evidence>